<dbReference type="EMBL" id="JAJJMA010101269">
    <property type="protein sequence ID" value="MCL7030414.1"/>
    <property type="molecule type" value="Genomic_DNA"/>
</dbReference>
<sequence length="79" mass="9096">MSITMEHPEYFLVTVSPGDRITGFVCAYNPGEGIERHCGVHDMRGLTDEMLESLLKALEETADKIHKVFYLKLHVPWEY</sequence>
<evidence type="ECO:0000313" key="1">
    <source>
        <dbReference type="EMBL" id="MCL7030414.1"/>
    </source>
</evidence>
<keyword evidence="2" id="KW-1185">Reference proteome</keyword>
<gene>
    <name evidence="1" type="ORF">MKW94_009926</name>
</gene>
<dbReference type="Proteomes" id="UP001177140">
    <property type="component" value="Unassembled WGS sequence"/>
</dbReference>
<name>A0AA41RZZ6_PAPNU</name>
<organism evidence="1 2">
    <name type="scientific">Papaver nudicaule</name>
    <name type="common">Iceland poppy</name>
    <dbReference type="NCBI Taxonomy" id="74823"/>
    <lineage>
        <taxon>Eukaryota</taxon>
        <taxon>Viridiplantae</taxon>
        <taxon>Streptophyta</taxon>
        <taxon>Embryophyta</taxon>
        <taxon>Tracheophyta</taxon>
        <taxon>Spermatophyta</taxon>
        <taxon>Magnoliopsida</taxon>
        <taxon>Ranunculales</taxon>
        <taxon>Papaveraceae</taxon>
        <taxon>Papaveroideae</taxon>
        <taxon>Papaver</taxon>
    </lineage>
</organism>
<evidence type="ECO:0000313" key="2">
    <source>
        <dbReference type="Proteomes" id="UP001177140"/>
    </source>
</evidence>
<protein>
    <submittedName>
        <fullName evidence="1">Uncharacterized protein</fullName>
    </submittedName>
</protein>
<reference evidence="1" key="1">
    <citation type="submission" date="2022-03" db="EMBL/GenBank/DDBJ databases">
        <title>A functionally conserved STORR gene fusion in Papaver species that diverged 16.8 million years ago.</title>
        <authorList>
            <person name="Catania T."/>
        </authorList>
    </citation>
    <scope>NUCLEOTIDE SEQUENCE</scope>
    <source>
        <strain evidence="1">S-191538</strain>
    </source>
</reference>
<comment type="caution">
    <text evidence="1">The sequence shown here is derived from an EMBL/GenBank/DDBJ whole genome shotgun (WGS) entry which is preliminary data.</text>
</comment>
<proteinExistence type="predicted"/>
<dbReference type="AlphaFoldDB" id="A0AA41RZZ6"/>
<accession>A0AA41RZZ6</accession>